<evidence type="ECO:0000259" key="2">
    <source>
        <dbReference type="Pfam" id="PF09922"/>
    </source>
</evidence>
<dbReference type="EMBL" id="AP024484">
    <property type="protein sequence ID" value="BCS85135.1"/>
    <property type="molecule type" value="Genomic_DNA"/>
</dbReference>
<proteinExistence type="predicted"/>
<dbReference type="Proteomes" id="UP001319045">
    <property type="component" value="Chromosome"/>
</dbReference>
<feature type="transmembrane region" description="Helical" evidence="1">
    <location>
        <begin position="87"/>
        <end position="107"/>
    </location>
</feature>
<keyword evidence="5" id="KW-1185">Reference proteome</keyword>
<feature type="domain" description="LiaF transmembrane" evidence="3">
    <location>
        <begin position="10"/>
        <end position="112"/>
    </location>
</feature>
<keyword evidence="1" id="KW-0472">Membrane</keyword>
<organism evidence="4 5">
    <name type="scientific">Prevotella herbatica</name>
    <dbReference type="NCBI Taxonomy" id="2801997"/>
    <lineage>
        <taxon>Bacteria</taxon>
        <taxon>Pseudomonadati</taxon>
        <taxon>Bacteroidota</taxon>
        <taxon>Bacteroidia</taxon>
        <taxon>Bacteroidales</taxon>
        <taxon>Prevotellaceae</taxon>
        <taxon>Prevotella</taxon>
    </lineage>
</organism>
<dbReference type="Pfam" id="PF09922">
    <property type="entry name" value="LiaF-like_C"/>
    <property type="match status" value="1"/>
</dbReference>
<feature type="transmembrane region" description="Helical" evidence="1">
    <location>
        <begin position="9"/>
        <end position="30"/>
    </location>
</feature>
<evidence type="ECO:0000313" key="4">
    <source>
        <dbReference type="EMBL" id="BCS85135.1"/>
    </source>
</evidence>
<evidence type="ECO:0000256" key="1">
    <source>
        <dbReference type="SAM" id="Phobius"/>
    </source>
</evidence>
<feature type="transmembrane region" description="Helical" evidence="1">
    <location>
        <begin position="61"/>
        <end position="81"/>
    </location>
</feature>
<evidence type="ECO:0000259" key="3">
    <source>
        <dbReference type="Pfam" id="PF22570"/>
    </source>
</evidence>
<gene>
    <name evidence="4" type="ORF">prwr041_10280</name>
</gene>
<feature type="domain" description="Cell wall-active antibiotics response LiaF-like C-terminal" evidence="2">
    <location>
        <begin position="155"/>
        <end position="210"/>
    </location>
</feature>
<dbReference type="Pfam" id="PF22570">
    <property type="entry name" value="LiaF-TM"/>
    <property type="match status" value="1"/>
</dbReference>
<protein>
    <submittedName>
        <fullName evidence="4">Membrane protein</fullName>
    </submittedName>
</protein>
<name>A0ABM7NX84_9BACT</name>
<keyword evidence="1" id="KW-0812">Transmembrane</keyword>
<sequence>MERSNSKKFVLGTVFIAVGVIYLLSNLGLFPEAWKNVIVSWQSLILLWSAIAIYKHHYVSGLILAIIGIWFLMPELSPIMGFNYSEATLHATFWPVIIIAIGLLIIFNRHNHHSFHHNSCRMKSNIGSKDGKVDYNLVMNGIDEIFLEPVFYGGEISTIMGGAKLDLRRTTLPEGDTTLKISSICGGVTLLLPLDWNVKVNSDSILGGFGDHRRTNGVNSDRRLIIDASFILGGGSIE</sequence>
<dbReference type="InterPro" id="IPR054331">
    <property type="entry name" value="LiaF_TM"/>
</dbReference>
<feature type="transmembrane region" description="Helical" evidence="1">
    <location>
        <begin position="36"/>
        <end position="54"/>
    </location>
</feature>
<evidence type="ECO:0000313" key="5">
    <source>
        <dbReference type="Proteomes" id="UP001319045"/>
    </source>
</evidence>
<keyword evidence="1" id="KW-1133">Transmembrane helix</keyword>
<dbReference type="InterPro" id="IPR024425">
    <property type="entry name" value="LiaF-like_C"/>
</dbReference>
<reference evidence="4 5" key="1">
    <citation type="journal article" date="2022" name="Int. J. Syst. Evol. Microbiol.">
        <title>Prevotella herbatica sp. nov., a plant polysaccharide-decomposing anaerobic bacterium isolated from a methanogenic reactor.</title>
        <authorList>
            <person name="Uek A."/>
            <person name="Tonouchi A."/>
            <person name="Kaku N."/>
            <person name="Ueki K."/>
        </authorList>
    </citation>
    <scope>NUCLEOTIDE SEQUENCE [LARGE SCALE GENOMIC DNA]</scope>
    <source>
        <strain evidence="4 5">WR041</strain>
    </source>
</reference>
<dbReference type="RefSeq" id="WP_207155292.1">
    <property type="nucleotide sequence ID" value="NZ_AP024484.1"/>
</dbReference>
<accession>A0ABM7NX84</accession>